<dbReference type="CDD" id="cd00082">
    <property type="entry name" value="HisKA"/>
    <property type="match status" value="1"/>
</dbReference>
<evidence type="ECO:0000313" key="8">
    <source>
        <dbReference type="EMBL" id="GAJ18680.1"/>
    </source>
</evidence>
<feature type="non-terminal residue" evidence="8">
    <location>
        <position position="185"/>
    </location>
</feature>
<dbReference type="InterPro" id="IPR000014">
    <property type="entry name" value="PAS"/>
</dbReference>
<dbReference type="Pfam" id="PF00512">
    <property type="entry name" value="HisKA"/>
    <property type="match status" value="1"/>
</dbReference>
<dbReference type="SUPFAM" id="SSF47384">
    <property type="entry name" value="Homodimeric domain of signal transducing histidine kinase"/>
    <property type="match status" value="1"/>
</dbReference>
<feature type="non-terminal residue" evidence="8">
    <location>
        <position position="1"/>
    </location>
</feature>
<dbReference type="Gene3D" id="3.30.450.20">
    <property type="entry name" value="PAS domain"/>
    <property type="match status" value="1"/>
</dbReference>
<proteinExistence type="predicted"/>
<dbReference type="Gene3D" id="1.10.287.130">
    <property type="match status" value="1"/>
</dbReference>
<dbReference type="PROSITE" id="PS50112">
    <property type="entry name" value="PAS"/>
    <property type="match status" value="1"/>
</dbReference>
<feature type="domain" description="PAS" evidence="7">
    <location>
        <begin position="1"/>
        <end position="47"/>
    </location>
</feature>
<comment type="caution">
    <text evidence="8">The sequence shown here is derived from an EMBL/GenBank/DDBJ whole genome shotgun (WGS) entry which is preliminary data.</text>
</comment>
<dbReference type="Pfam" id="PF13426">
    <property type="entry name" value="PAS_9"/>
    <property type="match status" value="1"/>
</dbReference>
<dbReference type="SUPFAM" id="SSF55785">
    <property type="entry name" value="PYP-like sensor domain (PAS domain)"/>
    <property type="match status" value="1"/>
</dbReference>
<keyword evidence="3" id="KW-0808">Transferase</keyword>
<dbReference type="EMBL" id="BARW01037861">
    <property type="protein sequence ID" value="GAJ18680.1"/>
    <property type="molecule type" value="Genomic_DNA"/>
</dbReference>
<accession>X1VZL8</accession>
<dbReference type="GO" id="GO:0000155">
    <property type="term" value="F:phosphorelay sensor kinase activity"/>
    <property type="evidence" value="ECO:0007669"/>
    <property type="project" value="InterPro"/>
</dbReference>
<protein>
    <recommendedName>
        <fullName evidence="2">histidine kinase</fullName>
        <ecNumber evidence="2">2.7.13.3</ecNumber>
    </recommendedName>
</protein>
<evidence type="ECO:0000256" key="2">
    <source>
        <dbReference type="ARBA" id="ARBA00012438"/>
    </source>
</evidence>
<sequence>IIDANKQAELAYGYTREDMIGMSLLQMVPKEQHISILRNTKRIAKEGVIHFSRERTHIRKDGTPMQVSISASLIEYGGRKIFQDIVRDETERIKAEGALKSLSEELAQANIELQQEITERQRVEEELRQANVRLGELDRLKSMFIATMSHELRTPLNSIIGFTGIMLMGMTGELAGEQRKQLTMV</sequence>
<dbReference type="InterPro" id="IPR036097">
    <property type="entry name" value="HisK_dim/P_sf"/>
</dbReference>
<evidence type="ECO:0000256" key="3">
    <source>
        <dbReference type="ARBA" id="ARBA00022679"/>
    </source>
</evidence>
<reference evidence="8" key="1">
    <citation type="journal article" date="2014" name="Front. Microbiol.">
        <title>High frequency of phylogenetically diverse reductive dehalogenase-homologous genes in deep subseafloor sedimentary metagenomes.</title>
        <authorList>
            <person name="Kawai M."/>
            <person name="Futagami T."/>
            <person name="Toyoda A."/>
            <person name="Takaki Y."/>
            <person name="Nishi S."/>
            <person name="Hori S."/>
            <person name="Arai W."/>
            <person name="Tsubouchi T."/>
            <person name="Morono Y."/>
            <person name="Uchiyama I."/>
            <person name="Ito T."/>
            <person name="Fujiyama A."/>
            <person name="Inagaki F."/>
            <person name="Takami H."/>
        </authorList>
    </citation>
    <scope>NUCLEOTIDE SEQUENCE</scope>
    <source>
        <strain evidence="8">Expedition CK06-06</strain>
    </source>
</reference>
<dbReference type="PANTHER" id="PTHR43711:SF31">
    <property type="entry name" value="HISTIDINE KINASE"/>
    <property type="match status" value="1"/>
</dbReference>
<keyword evidence="4" id="KW-0418">Kinase</keyword>
<dbReference type="CDD" id="cd00130">
    <property type="entry name" value="PAS"/>
    <property type="match status" value="1"/>
</dbReference>
<evidence type="ECO:0000256" key="1">
    <source>
        <dbReference type="ARBA" id="ARBA00000085"/>
    </source>
</evidence>
<dbReference type="EC" id="2.7.13.3" evidence="2"/>
<dbReference type="InterPro" id="IPR003661">
    <property type="entry name" value="HisK_dim/P_dom"/>
</dbReference>
<keyword evidence="6" id="KW-0175">Coiled coil</keyword>
<evidence type="ECO:0000256" key="4">
    <source>
        <dbReference type="ARBA" id="ARBA00022777"/>
    </source>
</evidence>
<organism evidence="8">
    <name type="scientific">marine sediment metagenome</name>
    <dbReference type="NCBI Taxonomy" id="412755"/>
    <lineage>
        <taxon>unclassified sequences</taxon>
        <taxon>metagenomes</taxon>
        <taxon>ecological metagenomes</taxon>
    </lineage>
</organism>
<dbReference type="AlphaFoldDB" id="X1VZL8"/>
<evidence type="ECO:0000259" key="7">
    <source>
        <dbReference type="PROSITE" id="PS50112"/>
    </source>
</evidence>
<keyword evidence="5" id="KW-0902">Two-component regulatory system</keyword>
<dbReference type="InterPro" id="IPR035965">
    <property type="entry name" value="PAS-like_dom_sf"/>
</dbReference>
<name>X1VZL8_9ZZZZ</name>
<evidence type="ECO:0000256" key="5">
    <source>
        <dbReference type="ARBA" id="ARBA00023012"/>
    </source>
</evidence>
<dbReference type="InterPro" id="IPR050736">
    <property type="entry name" value="Sensor_HK_Regulatory"/>
</dbReference>
<dbReference type="NCBIfam" id="TIGR00229">
    <property type="entry name" value="sensory_box"/>
    <property type="match status" value="1"/>
</dbReference>
<evidence type="ECO:0000256" key="6">
    <source>
        <dbReference type="SAM" id="Coils"/>
    </source>
</evidence>
<comment type="catalytic activity">
    <reaction evidence="1">
        <text>ATP + protein L-histidine = ADP + protein N-phospho-L-histidine.</text>
        <dbReference type="EC" id="2.7.13.3"/>
    </reaction>
</comment>
<gene>
    <name evidence="8" type="ORF">S12H4_58327</name>
</gene>
<feature type="coiled-coil region" evidence="6">
    <location>
        <begin position="92"/>
        <end position="140"/>
    </location>
</feature>
<dbReference type="PANTHER" id="PTHR43711">
    <property type="entry name" value="TWO-COMPONENT HISTIDINE KINASE"/>
    <property type="match status" value="1"/>
</dbReference>